<sequence>MRLWAVKISMTKTALSTMKKQTVAPSKALGSQQSAYHADHICSPFLSLNATDADIVYAAKDWDIPTSELSQIIQDAQGISKDINTVPLKATAKPILGILQSPLDRERITPRLDKINKWIEATKEPANFSLIDLLAGSHRSGNKQQVSEEALKGSFATILAAVHSQVLVAVLEGRIAQQYFSDPDTRLVLDHLSAESATQRVRPGIYCNAIGHKTTGSFLTVGETHQVLDAMSLYTRNVNPRHCTQIDSAIRPNTRTPRRYIRSGRAERQIRIFTSATRARVEVMAQSLSLDDTLPSSILEFGYGMDVEHRLVAHQKHESSNYVMNLFHACCQHLFPGKYNLHQFVLFLCHSPDQSSTAEIFFHLLGNGYTGNGAGFSHWPAGLSSSKAYKLDAETWSRFSKWSVINTPLQNNIKAGADTLQRLSAERAAGQGQSIAKVDQQESVGRRLIEEEFQRALADWENDVSELLKYVAELNDSHTGKGKW</sequence>
<evidence type="ECO:0000313" key="1">
    <source>
        <dbReference type="EMBL" id="THW85851.1"/>
    </source>
</evidence>
<dbReference type="EMBL" id="QZAR01000167">
    <property type="protein sequence ID" value="THW85851.1"/>
    <property type="molecule type" value="Genomic_DNA"/>
</dbReference>
<gene>
    <name evidence="1" type="ORF">D6D15_07775</name>
</gene>
<dbReference type="Proteomes" id="UP000304928">
    <property type="component" value="Unassembled WGS sequence"/>
</dbReference>
<name>A0A4S9B056_AURPU</name>
<organism evidence="1 2">
    <name type="scientific">Aureobasidium pullulans</name>
    <name type="common">Black yeast</name>
    <name type="synonym">Pullularia pullulans</name>
    <dbReference type="NCBI Taxonomy" id="5580"/>
    <lineage>
        <taxon>Eukaryota</taxon>
        <taxon>Fungi</taxon>
        <taxon>Dikarya</taxon>
        <taxon>Ascomycota</taxon>
        <taxon>Pezizomycotina</taxon>
        <taxon>Dothideomycetes</taxon>
        <taxon>Dothideomycetidae</taxon>
        <taxon>Dothideales</taxon>
        <taxon>Saccotheciaceae</taxon>
        <taxon>Aureobasidium</taxon>
    </lineage>
</organism>
<reference evidence="1 2" key="1">
    <citation type="submission" date="2018-10" db="EMBL/GenBank/DDBJ databases">
        <title>Fifty Aureobasidium pullulans genomes reveal a recombining polyextremotolerant generalist.</title>
        <authorList>
            <person name="Gostincar C."/>
            <person name="Turk M."/>
            <person name="Zajc J."/>
            <person name="Gunde-Cimerman N."/>
        </authorList>
    </citation>
    <scope>NUCLEOTIDE SEQUENCE [LARGE SCALE GENOMIC DNA]</scope>
    <source>
        <strain evidence="1 2">EXF-10507</strain>
    </source>
</reference>
<proteinExistence type="predicted"/>
<accession>A0A4S9B056</accession>
<dbReference type="AlphaFoldDB" id="A0A4S9B056"/>
<protein>
    <submittedName>
        <fullName evidence="1">Uncharacterized protein</fullName>
    </submittedName>
</protein>
<evidence type="ECO:0000313" key="2">
    <source>
        <dbReference type="Proteomes" id="UP000304928"/>
    </source>
</evidence>
<comment type="caution">
    <text evidence="1">The sequence shown here is derived from an EMBL/GenBank/DDBJ whole genome shotgun (WGS) entry which is preliminary data.</text>
</comment>